<reference evidence="6" key="1">
    <citation type="journal article" date="2019" name="Int. J. Syst. Evol. Microbiol.">
        <title>The Global Catalogue of Microorganisms (GCM) 10K type strain sequencing project: providing services to taxonomists for standard genome sequencing and annotation.</title>
        <authorList>
            <consortium name="The Broad Institute Genomics Platform"/>
            <consortium name="The Broad Institute Genome Sequencing Center for Infectious Disease"/>
            <person name="Wu L."/>
            <person name="Ma J."/>
        </authorList>
    </citation>
    <scope>NUCLEOTIDE SEQUENCE [LARGE SCALE GENOMIC DNA]</scope>
    <source>
        <strain evidence="6">CCUG 56029</strain>
    </source>
</reference>
<dbReference type="PRINTS" id="PR00598">
    <property type="entry name" value="HTHMARR"/>
</dbReference>
<protein>
    <submittedName>
        <fullName evidence="5">MarR family winged helix-turn-helix transcriptional regulator</fullName>
    </submittedName>
</protein>
<dbReference type="InterPro" id="IPR036390">
    <property type="entry name" value="WH_DNA-bd_sf"/>
</dbReference>
<gene>
    <name evidence="5" type="ORF">ACFSCT_06570</name>
</gene>
<evidence type="ECO:0000259" key="4">
    <source>
        <dbReference type="PROSITE" id="PS50995"/>
    </source>
</evidence>
<dbReference type="SMART" id="SM00347">
    <property type="entry name" value="HTH_MARR"/>
    <property type="match status" value="1"/>
</dbReference>
<accession>A0ABW4R608</accession>
<dbReference type="InterPro" id="IPR036388">
    <property type="entry name" value="WH-like_DNA-bd_sf"/>
</dbReference>
<proteinExistence type="predicted"/>
<comment type="caution">
    <text evidence="5">The sequence shown here is derived from an EMBL/GenBank/DDBJ whole genome shotgun (WGS) entry which is preliminary data.</text>
</comment>
<evidence type="ECO:0000313" key="5">
    <source>
        <dbReference type="EMBL" id="MFD1881378.1"/>
    </source>
</evidence>
<dbReference type="Pfam" id="PF01047">
    <property type="entry name" value="MarR"/>
    <property type="match status" value="1"/>
</dbReference>
<dbReference type="PANTHER" id="PTHR33164">
    <property type="entry name" value="TRANSCRIPTIONAL REGULATOR, MARR FAMILY"/>
    <property type="match status" value="1"/>
</dbReference>
<dbReference type="SUPFAM" id="SSF46785">
    <property type="entry name" value="Winged helix' DNA-binding domain"/>
    <property type="match status" value="1"/>
</dbReference>
<evidence type="ECO:0000256" key="2">
    <source>
        <dbReference type="ARBA" id="ARBA00023125"/>
    </source>
</evidence>
<dbReference type="Gene3D" id="1.10.10.10">
    <property type="entry name" value="Winged helix-like DNA-binding domain superfamily/Winged helix DNA-binding domain"/>
    <property type="match status" value="1"/>
</dbReference>
<evidence type="ECO:0000256" key="3">
    <source>
        <dbReference type="ARBA" id="ARBA00023163"/>
    </source>
</evidence>
<dbReference type="EMBL" id="JBHUEN010000018">
    <property type="protein sequence ID" value="MFD1881378.1"/>
    <property type="molecule type" value="Genomic_DNA"/>
</dbReference>
<dbReference type="PANTHER" id="PTHR33164:SF64">
    <property type="entry name" value="TRANSCRIPTIONAL REGULATOR SLYA"/>
    <property type="match status" value="1"/>
</dbReference>
<keyword evidence="6" id="KW-1185">Reference proteome</keyword>
<evidence type="ECO:0000313" key="6">
    <source>
        <dbReference type="Proteomes" id="UP001597213"/>
    </source>
</evidence>
<evidence type="ECO:0000256" key="1">
    <source>
        <dbReference type="ARBA" id="ARBA00023015"/>
    </source>
</evidence>
<dbReference type="Proteomes" id="UP001597213">
    <property type="component" value="Unassembled WGS sequence"/>
</dbReference>
<dbReference type="RefSeq" id="WP_379141181.1">
    <property type="nucleotide sequence ID" value="NZ_JBHUEN010000018.1"/>
</dbReference>
<name>A0ABW4R608_9RHOB</name>
<dbReference type="PROSITE" id="PS50995">
    <property type="entry name" value="HTH_MARR_2"/>
    <property type="match status" value="1"/>
</dbReference>
<dbReference type="InterPro" id="IPR039422">
    <property type="entry name" value="MarR/SlyA-like"/>
</dbReference>
<keyword evidence="1" id="KW-0805">Transcription regulation</keyword>
<feature type="domain" description="HTH marR-type" evidence="4">
    <location>
        <begin position="3"/>
        <end position="133"/>
    </location>
</feature>
<keyword evidence="2" id="KW-0238">DNA-binding</keyword>
<dbReference type="InterPro" id="IPR000835">
    <property type="entry name" value="HTH_MarR-typ"/>
</dbReference>
<sequence length="141" mass="15879">MEDSVFFKSLLRAMRELRRHYDQSATELGLTMSRARVITTLSQKEGVTQAELAAALEIEAPTLKRQIDALEAAGFIERRGMDDDARKRALFLTEKSRASRIGKFMLDTRVQVLDGISEEDQSRLAAVLDRIAENAARLNKP</sequence>
<organism evidence="5 6">
    <name type="scientific">Paracoccus pacificus</name>
    <dbReference type="NCBI Taxonomy" id="1463598"/>
    <lineage>
        <taxon>Bacteria</taxon>
        <taxon>Pseudomonadati</taxon>
        <taxon>Pseudomonadota</taxon>
        <taxon>Alphaproteobacteria</taxon>
        <taxon>Rhodobacterales</taxon>
        <taxon>Paracoccaceae</taxon>
        <taxon>Paracoccus</taxon>
    </lineage>
</organism>
<keyword evidence="3" id="KW-0804">Transcription</keyword>